<protein>
    <submittedName>
        <fullName evidence="1">Uncharacterized protein</fullName>
    </submittedName>
</protein>
<sequence>MLFGRLAELDSHILASALFMSNAKAVDYGFKSGKQINLVNVGLKGFVWECDLSKERLLRFSRIRTMQ</sequence>
<reference evidence="1 2" key="1">
    <citation type="journal article" date="2010" name="Nature">
        <title>Nitrite-driven anaerobic methane oxidation by oxygenic bacteria.</title>
        <authorList>
            <person name="Ettwig K.F."/>
            <person name="Butler M.K."/>
            <person name="Le Paslier D."/>
            <person name="Pelletier E."/>
            <person name="Mangenot S."/>
            <person name="Kuypers M.M.M."/>
            <person name="Schreiber F."/>
            <person name="Dutilh B.E."/>
            <person name="Zedelius J."/>
            <person name="de Beer D."/>
            <person name="Gloerich J."/>
            <person name="Wessels H.J.C.T."/>
            <person name="van Allen T."/>
            <person name="Luesken F."/>
            <person name="Wu M."/>
            <person name="van de Pas-Schoonen K.T."/>
            <person name="Op den Camp H.J.M."/>
            <person name="Janssen-Megens E.M."/>
            <person name="Francoijs K-J."/>
            <person name="Stunnenberg H."/>
            <person name="Weissenbach J."/>
            <person name="Jetten M.S.M."/>
            <person name="Strous M."/>
        </authorList>
    </citation>
    <scope>NUCLEOTIDE SEQUENCE [LARGE SCALE GENOMIC DNA]</scope>
</reference>
<dbReference type="HOGENOM" id="CLU_2804448_0_0_0"/>
<evidence type="ECO:0000313" key="2">
    <source>
        <dbReference type="Proteomes" id="UP000006898"/>
    </source>
</evidence>
<evidence type="ECO:0000313" key="1">
    <source>
        <dbReference type="EMBL" id="CBE68396.1"/>
    </source>
</evidence>
<gene>
    <name evidence="1" type="ORF">DAMO_1336</name>
</gene>
<dbReference type="EMBL" id="FP565575">
    <property type="protein sequence ID" value="CBE68396.1"/>
    <property type="molecule type" value="Genomic_DNA"/>
</dbReference>
<accession>D5MF67</accession>
<dbReference type="Proteomes" id="UP000006898">
    <property type="component" value="Chromosome"/>
</dbReference>
<proteinExistence type="predicted"/>
<name>D5MF67_METO1</name>
<dbReference type="KEGG" id="mox:DAMO_1336"/>
<organism evidence="1 2">
    <name type="scientific">Methylomirabilis oxygeniifera</name>
    <dbReference type="NCBI Taxonomy" id="671143"/>
    <lineage>
        <taxon>Bacteria</taxon>
        <taxon>Candidatus Methylomirabilota</taxon>
        <taxon>Candidatus Methylomirabilia</taxon>
        <taxon>Candidatus Methylomirabilales</taxon>
        <taxon>Candidatus Methylomirabilaceae</taxon>
        <taxon>Candidatus Methylomirabilis</taxon>
    </lineage>
</organism>
<dbReference type="AlphaFoldDB" id="D5MF67"/>